<dbReference type="InterPro" id="IPR040097">
    <property type="entry name" value="FAAL/FAAC"/>
</dbReference>
<evidence type="ECO:0000259" key="5">
    <source>
        <dbReference type="Pfam" id="PF00501"/>
    </source>
</evidence>
<dbReference type="Proteomes" id="UP000324162">
    <property type="component" value="Unassembled WGS sequence"/>
</dbReference>
<dbReference type="GO" id="GO:0006633">
    <property type="term" value="P:fatty acid biosynthetic process"/>
    <property type="evidence" value="ECO:0007669"/>
    <property type="project" value="TreeGrafter"/>
</dbReference>
<comment type="similarity">
    <text evidence="1">Belongs to the ATP-dependent AMP-binding enzyme family.</text>
</comment>
<evidence type="ECO:0000256" key="2">
    <source>
        <dbReference type="ARBA" id="ARBA00022598"/>
    </source>
</evidence>
<evidence type="ECO:0000259" key="6">
    <source>
        <dbReference type="Pfam" id="PF23024"/>
    </source>
</evidence>
<feature type="domain" description="AMP-dependent synthetase/ligase" evidence="5">
    <location>
        <begin position="34"/>
        <end position="426"/>
    </location>
</feature>
<keyword evidence="3" id="KW-0276">Fatty acid metabolism</keyword>
<keyword evidence="2 7" id="KW-0436">Ligase</keyword>
<dbReference type="RefSeq" id="WP_149614328.1">
    <property type="nucleotide sequence ID" value="NZ_SEUK01000049.1"/>
</dbReference>
<sequence>MEILTDELNLQAYKLADDGLPNFVQILSTLAVEKRDDTALLFLSDGETELPPMSYGEFHTHAMKFAAGLDKQHINKGDRVVLLYQSSYEFAVAFFGCLYAGVISIPLPVPSRRASDWEKIEKITNSAGAKWVITYEKAYDRIAQNAQRYLPQMQLHIVLHELLMQSAPKAPQNVSGSDIAFLQYTSGSTGLPKGVTLTHDNLIENQIILKKGFRNNGPSTYLSWLPLYHDMGLIGNFLQAIYIGQPFIFMVPNAFLQKPLRWLKAISKHKVRVSGAPNFAYELCVERISDEDKQTLDLSCWEVAFNGAEPVRAQTLKKFTQAFASCGFKASAFYPCYGTAESTLIISGATKTQAPVYLTVDRHSYECSKIEPVIGNSADSITIVSSGVPLIENSIAIVDGEPKTKLPNMQVGEIWLHSPCNAIGYWDNEGATREAFQNCLANDDSGKCYLNTGDLGFTDGENLFITGRVKDLLIFNGRNIYPQDVELCSYNAHDALRNERCAAVSIYDNNKERLILIHEVERTHVKNADYDEVIESIRKAVYQEFAIPVYGIALVQPSTIPMTSSGKIRRQTCREQFMSGQLSLVTKWMLDRQGI</sequence>
<evidence type="ECO:0000313" key="8">
    <source>
        <dbReference type="Proteomes" id="UP000324162"/>
    </source>
</evidence>
<dbReference type="GO" id="GO:0071766">
    <property type="term" value="P:Actinobacterium-type cell wall biogenesis"/>
    <property type="evidence" value="ECO:0007669"/>
    <property type="project" value="UniProtKB-ARBA"/>
</dbReference>
<gene>
    <name evidence="7" type="ORF">EU508_10680</name>
</gene>
<dbReference type="PANTHER" id="PTHR22754">
    <property type="entry name" value="DISCO-INTERACTING PROTEIN 2 DIP2 -RELATED"/>
    <property type="match status" value="1"/>
</dbReference>
<dbReference type="PANTHER" id="PTHR22754:SF32">
    <property type="entry name" value="DISCO-INTERACTING PROTEIN 2"/>
    <property type="match status" value="1"/>
</dbReference>
<feature type="domain" description="AMP-binding enzyme C-terminal" evidence="6">
    <location>
        <begin position="471"/>
        <end position="584"/>
    </location>
</feature>
<name>A0AB73BGM8_9GAMM</name>
<evidence type="ECO:0000256" key="3">
    <source>
        <dbReference type="ARBA" id="ARBA00022832"/>
    </source>
</evidence>
<dbReference type="GO" id="GO:0070566">
    <property type="term" value="F:adenylyltransferase activity"/>
    <property type="evidence" value="ECO:0007669"/>
    <property type="project" value="TreeGrafter"/>
</dbReference>
<dbReference type="Gene3D" id="3.30.300.30">
    <property type="match status" value="1"/>
</dbReference>
<dbReference type="InterPro" id="IPR045851">
    <property type="entry name" value="AMP-bd_C_sf"/>
</dbReference>
<dbReference type="PROSITE" id="PS00455">
    <property type="entry name" value="AMP_BINDING"/>
    <property type="match status" value="1"/>
</dbReference>
<dbReference type="FunFam" id="3.40.50.12780:FF:000013">
    <property type="entry name" value="Long-chain-fatty-acid--AMP ligase FadD32"/>
    <property type="match status" value="1"/>
</dbReference>
<accession>A0AB73BGM8</accession>
<dbReference type="InterPro" id="IPR042099">
    <property type="entry name" value="ANL_N_sf"/>
</dbReference>
<proteinExistence type="inferred from homology"/>
<comment type="caution">
    <text evidence="7">The sequence shown here is derived from an EMBL/GenBank/DDBJ whole genome shotgun (WGS) entry which is preliminary data.</text>
</comment>
<reference evidence="7 8" key="1">
    <citation type="submission" date="2019-01" db="EMBL/GenBank/DDBJ databases">
        <title>Genome sequences of marine Pseudoalteromonas species.</title>
        <authorList>
            <person name="Boraston A.B."/>
            <person name="Hehemann J.-H."/>
            <person name="Vickers C.J."/>
            <person name="Salama-Alber O."/>
            <person name="Abe K."/>
            <person name="Hettle A.J."/>
        </authorList>
    </citation>
    <scope>NUCLEOTIDE SEQUENCE [LARGE SCALE GENOMIC DNA]</scope>
    <source>
        <strain evidence="7 8">PS42</strain>
    </source>
</reference>
<dbReference type="CDD" id="cd05931">
    <property type="entry name" value="FAAL"/>
    <property type="match status" value="1"/>
</dbReference>
<dbReference type="AlphaFoldDB" id="A0AB73BGM8"/>
<evidence type="ECO:0000256" key="1">
    <source>
        <dbReference type="ARBA" id="ARBA00006432"/>
    </source>
</evidence>
<dbReference type="InterPro" id="IPR000873">
    <property type="entry name" value="AMP-dep_synth/lig_dom"/>
</dbReference>
<evidence type="ECO:0000313" key="7">
    <source>
        <dbReference type="EMBL" id="KAA1160205.1"/>
    </source>
</evidence>
<dbReference type="SUPFAM" id="SSF56801">
    <property type="entry name" value="Acetyl-CoA synthetase-like"/>
    <property type="match status" value="1"/>
</dbReference>
<dbReference type="Pfam" id="PF23024">
    <property type="entry name" value="AMP-dom_DIP2-like"/>
    <property type="match status" value="1"/>
</dbReference>
<organism evidence="7 8">
    <name type="scientific">Pseudoalteromonas fuliginea</name>
    <dbReference type="NCBI Taxonomy" id="1872678"/>
    <lineage>
        <taxon>Bacteria</taxon>
        <taxon>Pseudomonadati</taxon>
        <taxon>Pseudomonadota</taxon>
        <taxon>Gammaproteobacteria</taxon>
        <taxon>Alteromonadales</taxon>
        <taxon>Pseudoalteromonadaceae</taxon>
        <taxon>Pseudoalteromonas</taxon>
    </lineage>
</organism>
<dbReference type="GO" id="GO:0016874">
    <property type="term" value="F:ligase activity"/>
    <property type="evidence" value="ECO:0007669"/>
    <property type="project" value="UniProtKB-KW"/>
</dbReference>
<dbReference type="Gene3D" id="3.40.50.12780">
    <property type="entry name" value="N-terminal domain of ligase-like"/>
    <property type="match status" value="1"/>
</dbReference>
<dbReference type="InterPro" id="IPR020845">
    <property type="entry name" value="AMP-binding_CS"/>
</dbReference>
<dbReference type="GO" id="GO:0005886">
    <property type="term" value="C:plasma membrane"/>
    <property type="evidence" value="ECO:0007669"/>
    <property type="project" value="TreeGrafter"/>
</dbReference>
<dbReference type="EMBL" id="SEUK01000049">
    <property type="protein sequence ID" value="KAA1160205.1"/>
    <property type="molecule type" value="Genomic_DNA"/>
</dbReference>
<keyword evidence="4" id="KW-0443">Lipid metabolism</keyword>
<protein>
    <submittedName>
        <fullName evidence="7">Fatty acyl-AMP ligase</fullName>
    </submittedName>
</protein>
<dbReference type="Pfam" id="PF00501">
    <property type="entry name" value="AMP-binding"/>
    <property type="match status" value="1"/>
</dbReference>
<dbReference type="InterPro" id="IPR025110">
    <property type="entry name" value="AMP-bd_C"/>
</dbReference>
<evidence type="ECO:0000256" key="4">
    <source>
        <dbReference type="ARBA" id="ARBA00023098"/>
    </source>
</evidence>